<dbReference type="GO" id="GO:0051301">
    <property type="term" value="P:cell division"/>
    <property type="evidence" value="ECO:0007669"/>
    <property type="project" value="UniProtKB-KW"/>
</dbReference>
<proteinExistence type="predicted"/>
<evidence type="ECO:0000259" key="3">
    <source>
        <dbReference type="Pfam" id="PF09759"/>
    </source>
</evidence>
<name>A0AAD4T9M8_9MAGN</name>
<keyword evidence="2" id="KW-0131">Cell cycle</keyword>
<comment type="caution">
    <text evidence="4">The sequence shown here is derived from an EMBL/GenBank/DDBJ whole genome shotgun (WGS) entry which is preliminary data.</text>
</comment>
<keyword evidence="1" id="KW-0132">Cell division</keyword>
<evidence type="ECO:0000256" key="1">
    <source>
        <dbReference type="ARBA" id="ARBA00022618"/>
    </source>
</evidence>
<reference evidence="4" key="1">
    <citation type="submission" date="2022-04" db="EMBL/GenBank/DDBJ databases">
        <title>A functionally conserved STORR gene fusion in Papaver species that diverged 16.8 million years ago.</title>
        <authorList>
            <person name="Catania T."/>
        </authorList>
    </citation>
    <scope>NUCLEOTIDE SEQUENCE</scope>
    <source>
        <strain evidence="4">S-188037</strain>
    </source>
</reference>
<evidence type="ECO:0000256" key="2">
    <source>
        <dbReference type="ARBA" id="ARBA00023306"/>
    </source>
</evidence>
<dbReference type="InterPro" id="IPR051374">
    <property type="entry name" value="Ataxin-10/CTR86_families"/>
</dbReference>
<dbReference type="EMBL" id="JAJJMB010003142">
    <property type="protein sequence ID" value="KAI3949363.1"/>
    <property type="molecule type" value="Genomic_DNA"/>
</dbReference>
<dbReference type="GO" id="GO:0005829">
    <property type="term" value="C:cytosol"/>
    <property type="evidence" value="ECO:0007669"/>
    <property type="project" value="TreeGrafter"/>
</dbReference>
<accession>A0AAD4T9M8</accession>
<keyword evidence="5" id="KW-1185">Reference proteome</keyword>
<dbReference type="PANTHER" id="PTHR13255">
    <property type="entry name" value="ATAXIN-10"/>
    <property type="match status" value="1"/>
</dbReference>
<dbReference type="PANTHER" id="PTHR13255:SF0">
    <property type="entry name" value="ATAXIN-10"/>
    <property type="match status" value="1"/>
</dbReference>
<feature type="domain" description="Ataxin-10" evidence="3">
    <location>
        <begin position="464"/>
        <end position="521"/>
    </location>
</feature>
<evidence type="ECO:0000313" key="4">
    <source>
        <dbReference type="EMBL" id="KAI3949363.1"/>
    </source>
</evidence>
<dbReference type="InterPro" id="IPR019156">
    <property type="entry name" value="Ataxin-10_domain"/>
</dbReference>
<dbReference type="Pfam" id="PF09759">
    <property type="entry name" value="Atx10homo_assoc"/>
    <property type="match status" value="1"/>
</dbReference>
<dbReference type="Proteomes" id="UP001202328">
    <property type="component" value="Unassembled WGS sequence"/>
</dbReference>
<organism evidence="4 5">
    <name type="scientific">Papaver atlanticum</name>
    <dbReference type="NCBI Taxonomy" id="357466"/>
    <lineage>
        <taxon>Eukaryota</taxon>
        <taxon>Viridiplantae</taxon>
        <taxon>Streptophyta</taxon>
        <taxon>Embryophyta</taxon>
        <taxon>Tracheophyta</taxon>
        <taxon>Spermatophyta</taxon>
        <taxon>Magnoliopsida</taxon>
        <taxon>Ranunculales</taxon>
        <taxon>Papaveraceae</taxon>
        <taxon>Papaveroideae</taxon>
        <taxon>Papaver</taxon>
    </lineage>
</organism>
<sequence>MEEIRWPPTLVIPEYILDPIFHTAYLIKSLKSEEYLEHNNIYGDLEYLQHNTSGEFDWYKALGIKKPTAEALGEFDWYKSLGIKKPTAEALGIEQALDMLIDTCKSPEGRFRLGCVKFLPVVPSTHYPLYLSLKLLRNLCGGEILNQNCLLEVDGLDVVAMAVDTVKGKRNYGLEVVKTVLELLGNFCRAGEEYMNAVWFRFFPGAFKNMAKTLERDFLNVLCMVVHTCCDGSYEIMGQVHGVQGDSLLPRCLELLDLVRFLSGGAIEDWLLELLDTICLKGSCLVPLFKELKRQFDASIDNDVKKVGDLKVDDIKHAHTYLLHLLTTRLKGKRSEPNVSTEFAIFVLRLFKSAGADYFARLKSGLIYINPLDISLTQNYKSAVENVQHSISILHHLYKNDLKVIPSPGTSSSAAEDSAFELLLSSGLVDHLLYYLCQFWPPSVKGFTSSEQLEEITFETFVLVQKHIQDEIRQKGAILLLLQQCDKDQPLLRLNGLKTVVNLIDGNIENQQEMIKLRKDERNCVPPLTGPGGLTIDKVTGRARLKDC</sequence>
<dbReference type="SUPFAM" id="SSF48371">
    <property type="entry name" value="ARM repeat"/>
    <property type="match status" value="1"/>
</dbReference>
<dbReference type="AlphaFoldDB" id="A0AAD4T9M8"/>
<protein>
    <recommendedName>
        <fullName evidence="3">Ataxin-10 domain-containing protein</fullName>
    </recommendedName>
</protein>
<evidence type="ECO:0000313" key="5">
    <source>
        <dbReference type="Proteomes" id="UP001202328"/>
    </source>
</evidence>
<dbReference type="InterPro" id="IPR016024">
    <property type="entry name" value="ARM-type_fold"/>
</dbReference>
<gene>
    <name evidence="4" type="ORF">MKW98_023300</name>
</gene>